<dbReference type="PANTHER" id="PTHR43341:SF9">
    <property type="entry name" value="DICARBOXYLIC AMINO ACID PERMEASE"/>
    <property type="match status" value="1"/>
</dbReference>
<name>A0A5C5G241_9BASI</name>
<feature type="transmembrane region" description="Helical" evidence="8">
    <location>
        <begin position="363"/>
        <end position="388"/>
    </location>
</feature>
<evidence type="ECO:0000256" key="5">
    <source>
        <dbReference type="ARBA" id="ARBA00022989"/>
    </source>
</evidence>
<feature type="transmembrane region" description="Helical" evidence="8">
    <location>
        <begin position="480"/>
        <end position="501"/>
    </location>
</feature>
<dbReference type="EMBL" id="SOZI01000025">
    <property type="protein sequence ID" value="TNY22462.1"/>
    <property type="molecule type" value="Genomic_DNA"/>
</dbReference>
<reference evidence="10 11" key="1">
    <citation type="submission" date="2019-03" db="EMBL/GenBank/DDBJ databases">
        <title>Rhodosporidium diobovatum UCD-FST 08-225 genome sequencing, assembly, and annotation.</title>
        <authorList>
            <person name="Fakankun I.U."/>
            <person name="Fristensky B."/>
            <person name="Levin D.B."/>
        </authorList>
    </citation>
    <scope>NUCLEOTIDE SEQUENCE [LARGE SCALE GENOMIC DNA]</scope>
    <source>
        <strain evidence="10 11">UCD-FST 08-225</strain>
    </source>
</reference>
<evidence type="ECO:0000259" key="9">
    <source>
        <dbReference type="Pfam" id="PF00324"/>
    </source>
</evidence>
<keyword evidence="3 8" id="KW-0812">Transmembrane</keyword>
<comment type="caution">
    <text evidence="10">The sequence shown here is derived from an EMBL/GenBank/DDBJ whole genome shotgun (WGS) entry which is preliminary data.</text>
</comment>
<dbReference type="FunFam" id="1.20.1740.10:FF:000006">
    <property type="entry name" value="General amino acid permease"/>
    <property type="match status" value="1"/>
</dbReference>
<evidence type="ECO:0000256" key="2">
    <source>
        <dbReference type="ARBA" id="ARBA00022448"/>
    </source>
</evidence>
<feature type="domain" description="Amino acid permease/ SLC12A" evidence="9">
    <location>
        <begin position="81"/>
        <end position="537"/>
    </location>
</feature>
<feature type="transmembrane region" description="Helical" evidence="8">
    <location>
        <begin position="265"/>
        <end position="286"/>
    </location>
</feature>
<dbReference type="InterPro" id="IPR004840">
    <property type="entry name" value="Amino_acid_permease_CS"/>
</dbReference>
<dbReference type="PANTHER" id="PTHR43341">
    <property type="entry name" value="AMINO ACID PERMEASE"/>
    <property type="match status" value="1"/>
</dbReference>
<dbReference type="GO" id="GO:0016020">
    <property type="term" value="C:membrane"/>
    <property type="evidence" value="ECO:0007669"/>
    <property type="project" value="UniProtKB-SubCell"/>
</dbReference>
<dbReference type="AlphaFoldDB" id="A0A5C5G241"/>
<feature type="transmembrane region" description="Helical" evidence="8">
    <location>
        <begin position="307"/>
        <end position="326"/>
    </location>
</feature>
<organism evidence="10 11">
    <name type="scientific">Rhodotorula diobovata</name>
    <dbReference type="NCBI Taxonomy" id="5288"/>
    <lineage>
        <taxon>Eukaryota</taxon>
        <taxon>Fungi</taxon>
        <taxon>Dikarya</taxon>
        <taxon>Basidiomycota</taxon>
        <taxon>Pucciniomycotina</taxon>
        <taxon>Microbotryomycetes</taxon>
        <taxon>Sporidiobolales</taxon>
        <taxon>Sporidiobolaceae</taxon>
        <taxon>Rhodotorula</taxon>
    </lineage>
</organism>
<keyword evidence="11" id="KW-1185">Reference proteome</keyword>
<keyword evidence="4" id="KW-0029">Amino-acid transport</keyword>
<dbReference type="GO" id="GO:0015171">
    <property type="term" value="F:amino acid transmembrane transporter activity"/>
    <property type="evidence" value="ECO:0007669"/>
    <property type="project" value="TreeGrafter"/>
</dbReference>
<keyword evidence="5 8" id="KW-1133">Transmembrane helix</keyword>
<dbReference type="OrthoDB" id="10062876at2759"/>
<dbReference type="InterPro" id="IPR050524">
    <property type="entry name" value="APC_YAT"/>
</dbReference>
<dbReference type="PROSITE" id="PS00218">
    <property type="entry name" value="AMINO_ACID_PERMEASE_1"/>
    <property type="match status" value="1"/>
</dbReference>
<keyword evidence="2" id="KW-0813">Transport</keyword>
<gene>
    <name evidence="10" type="ORF">DMC30DRAFT_145422</name>
</gene>
<dbReference type="Pfam" id="PF00324">
    <property type="entry name" value="AA_permease"/>
    <property type="match status" value="1"/>
</dbReference>
<dbReference type="InterPro" id="IPR004841">
    <property type="entry name" value="AA-permease/SLC12A_dom"/>
</dbReference>
<evidence type="ECO:0000256" key="7">
    <source>
        <dbReference type="SAM" id="MobiDB-lite"/>
    </source>
</evidence>
<sequence>MTLDDKEFDTEKGFNGGGSVAERQSPGPAAAYDGQIDEGIAKDEDLHRGLKARQISMVRCLLPVPLSSRGPSLTLSSPRQIAIGGSIGTGLVIGSGSALTRGGPVGLLLSYIIMGFCAFATMMSLGEMATYLPSKRGFAYYGSRFIDPALGVAIGYCYLAKYLVVTPNNVVAGSLVVTYWTSAVPTAAWITIFIVLIVVLNLLGIKLFGEIEFWASFLKIVTLAGLILLGLIIDLGGVPNVDRIGFRFWREQPFSHYLFQNDTGVFLGVWSCMTSALFAYMGIELVGVTFGEAKNPRKTVPATIRRTFIRILVFYIGSVFVVGLILKATDPGLIAVTKKRTSAAASPFVLAIERAEIRVLPDIINGAILLFVLSAANSDLYIGTRTLYALAAQGQAPRIFMRVNRFGTPYYATALCSAICCIAYLAADSGSYLVFTYFTATVTLLGALTWMGILGSHIAFMKALKAQGISRDTLPWKAPLQPYAAYVAFVITAIVTLFKGFDSFIPKFNYKTFITNYCAVPFWLALYFGWKFVHKTKIIPSAEVDLVSGRREFDEDEAMWEEKEALRGKQPWWKRVWEGA</sequence>
<dbReference type="STRING" id="5288.A0A5C5G241"/>
<evidence type="ECO:0000256" key="4">
    <source>
        <dbReference type="ARBA" id="ARBA00022970"/>
    </source>
</evidence>
<feature type="region of interest" description="Disordered" evidence="7">
    <location>
        <begin position="1"/>
        <end position="33"/>
    </location>
</feature>
<proteinExistence type="predicted"/>
<evidence type="ECO:0000256" key="1">
    <source>
        <dbReference type="ARBA" id="ARBA00004141"/>
    </source>
</evidence>
<feature type="transmembrane region" description="Helical" evidence="8">
    <location>
        <begin position="217"/>
        <end position="238"/>
    </location>
</feature>
<feature type="transmembrane region" description="Helical" evidence="8">
    <location>
        <begin position="513"/>
        <end position="530"/>
    </location>
</feature>
<accession>A0A5C5G241</accession>
<protein>
    <submittedName>
        <fullName evidence="10">Putative DIP5-glutamate and aspartate permease</fullName>
    </submittedName>
</protein>
<feature type="transmembrane region" description="Helical" evidence="8">
    <location>
        <begin position="184"/>
        <end position="205"/>
    </location>
</feature>
<evidence type="ECO:0000313" key="10">
    <source>
        <dbReference type="EMBL" id="TNY22462.1"/>
    </source>
</evidence>
<feature type="transmembrane region" description="Helical" evidence="8">
    <location>
        <begin position="409"/>
        <end position="427"/>
    </location>
</feature>
<dbReference type="PIRSF" id="PIRSF006060">
    <property type="entry name" value="AA_transporter"/>
    <property type="match status" value="1"/>
</dbReference>
<evidence type="ECO:0000313" key="11">
    <source>
        <dbReference type="Proteomes" id="UP000311382"/>
    </source>
</evidence>
<feature type="transmembrane region" description="Helical" evidence="8">
    <location>
        <begin position="145"/>
        <end position="164"/>
    </location>
</feature>
<feature type="transmembrane region" description="Helical" evidence="8">
    <location>
        <begin position="105"/>
        <end position="125"/>
    </location>
</feature>
<dbReference type="Gene3D" id="1.20.1740.10">
    <property type="entry name" value="Amino acid/polyamine transporter I"/>
    <property type="match status" value="1"/>
</dbReference>
<evidence type="ECO:0000256" key="8">
    <source>
        <dbReference type="SAM" id="Phobius"/>
    </source>
</evidence>
<comment type="subcellular location">
    <subcellularLocation>
        <location evidence="1">Membrane</location>
        <topology evidence="1">Multi-pass membrane protein</topology>
    </subcellularLocation>
</comment>
<evidence type="ECO:0000256" key="6">
    <source>
        <dbReference type="ARBA" id="ARBA00023136"/>
    </source>
</evidence>
<dbReference type="Proteomes" id="UP000311382">
    <property type="component" value="Unassembled WGS sequence"/>
</dbReference>
<evidence type="ECO:0000256" key="3">
    <source>
        <dbReference type="ARBA" id="ARBA00022692"/>
    </source>
</evidence>
<feature type="transmembrane region" description="Helical" evidence="8">
    <location>
        <begin position="433"/>
        <end position="460"/>
    </location>
</feature>
<keyword evidence="6 8" id="KW-0472">Membrane</keyword>